<sequence>MREFCNSFPTKADCSPIPVDGTKSKKDSQFALEEYYQEATQIYEKANKIHLEYELATGKVGALEVAGRILNKKMDASVLEEYVEMKISGGLKEQNEMLELFEKAKESETSDQLKDYVENGFTLMDGFGDVETKIPEFNIAGVEDYYKRLKSGDPHSSIEYQLNRILRAYSATSASIPTFPSGALSRLDKYYLFKNSEFLPEIIEPCKGMQGSSNWYYIDLQGLDPFKRTRDVIEKLNATMDDMKNLEGLASEIPKIEKEMLRLVELRDGNVIKEIRNRFQNLTKSADFLRDFRISTNVYGQYQGIQSIYPLLQKIKSFSSKMRAFEFRTSRASKEWSTFENHFQQEIPPGSLTEKFSNFQDCVRNFDFQMSFSKDYLADFDENITRMRSLNLKIQNNMKPIEELKIATRNLYEKRYIKDEDFLTLFREFLKEHTWLPDFKDVFLAPFYELGSLLNAMHAMNVRQTFAKIMKDSDKVKQFLECYSNLETTASDTKELLVLPGKVWNFDPKVLEGTVEVVGMFKEAYKMVEEIKEWKVASNPEIENFPLDGEDVKAVSDGINVLETIRNVQNGCEIMKTLDVENSGIKDSWDILDSSLTFIEDVYQEDQRNDILNFLKEIQKLETDFPEYPNKLEKMNEAMDKMREWENGKMKPVKKMVDCFEVECSAQTIVTTIQLMPTI</sequence>
<dbReference type="STRING" id="1611254.A0A2G5UWJ0"/>
<proteinExistence type="predicted"/>
<protein>
    <submittedName>
        <fullName evidence="1">Uncharacterized protein</fullName>
    </submittedName>
</protein>
<organism evidence="1 2">
    <name type="scientific">Caenorhabditis nigoni</name>
    <dbReference type="NCBI Taxonomy" id="1611254"/>
    <lineage>
        <taxon>Eukaryota</taxon>
        <taxon>Metazoa</taxon>
        <taxon>Ecdysozoa</taxon>
        <taxon>Nematoda</taxon>
        <taxon>Chromadorea</taxon>
        <taxon>Rhabditida</taxon>
        <taxon>Rhabditina</taxon>
        <taxon>Rhabditomorpha</taxon>
        <taxon>Rhabditoidea</taxon>
        <taxon>Rhabditidae</taxon>
        <taxon>Peloderinae</taxon>
        <taxon>Caenorhabditis</taxon>
    </lineage>
</organism>
<evidence type="ECO:0000313" key="1">
    <source>
        <dbReference type="EMBL" id="PIC43859.1"/>
    </source>
</evidence>
<accession>A0A2G5UWJ0</accession>
<comment type="caution">
    <text evidence="1">The sequence shown here is derived from an EMBL/GenBank/DDBJ whole genome shotgun (WGS) entry which is preliminary data.</text>
</comment>
<evidence type="ECO:0000313" key="2">
    <source>
        <dbReference type="Proteomes" id="UP000230233"/>
    </source>
</evidence>
<dbReference type="AlphaFoldDB" id="A0A2G5UWJ0"/>
<name>A0A2G5UWJ0_9PELO</name>
<gene>
    <name evidence="1" type="primary">Cnig_chr_II.g4434</name>
    <name evidence="1" type="ORF">B9Z55_004434</name>
</gene>
<dbReference type="EMBL" id="PDUG01000002">
    <property type="protein sequence ID" value="PIC43859.1"/>
    <property type="molecule type" value="Genomic_DNA"/>
</dbReference>
<dbReference type="OrthoDB" id="5881493at2759"/>
<reference evidence="2" key="1">
    <citation type="submission" date="2017-10" db="EMBL/GenBank/DDBJ databases">
        <title>Rapid genome shrinkage in a self-fertile nematode reveals novel sperm competition proteins.</title>
        <authorList>
            <person name="Yin D."/>
            <person name="Schwarz E.M."/>
            <person name="Thomas C.G."/>
            <person name="Felde R.L."/>
            <person name="Korf I.F."/>
            <person name="Cutter A.D."/>
            <person name="Schartner C.M."/>
            <person name="Ralston E.J."/>
            <person name="Meyer B.J."/>
            <person name="Haag E.S."/>
        </authorList>
    </citation>
    <scope>NUCLEOTIDE SEQUENCE [LARGE SCALE GENOMIC DNA]</scope>
    <source>
        <strain evidence="2">JU1422</strain>
    </source>
</reference>
<dbReference type="Proteomes" id="UP000230233">
    <property type="component" value="Chromosome II"/>
</dbReference>
<keyword evidence="2" id="KW-1185">Reference proteome</keyword>